<evidence type="ECO:0000259" key="7">
    <source>
        <dbReference type="PROSITE" id="PS50089"/>
    </source>
</evidence>
<dbReference type="SMART" id="SM00360">
    <property type="entry name" value="RRM"/>
    <property type="match status" value="1"/>
</dbReference>
<keyword evidence="11" id="KW-1185">Reference proteome</keyword>
<evidence type="ECO:0000256" key="4">
    <source>
        <dbReference type="PROSITE-ProRule" id="PRU00176"/>
    </source>
</evidence>
<keyword evidence="1 5" id="KW-0863">Zinc-finger</keyword>
<feature type="region of interest" description="Disordered" evidence="6">
    <location>
        <begin position="566"/>
        <end position="599"/>
    </location>
</feature>
<dbReference type="CDD" id="cd16618">
    <property type="entry name" value="mRING-HC-C4C4_CNOT4"/>
    <property type="match status" value="1"/>
</dbReference>
<feature type="compositionally biased region" description="Polar residues" evidence="6">
    <location>
        <begin position="287"/>
        <end position="297"/>
    </location>
</feature>
<evidence type="ECO:0000259" key="8">
    <source>
        <dbReference type="PROSITE" id="PS50102"/>
    </source>
</evidence>
<dbReference type="InterPro" id="IPR001841">
    <property type="entry name" value="Znf_RING"/>
</dbReference>
<dbReference type="GO" id="GO:0008270">
    <property type="term" value="F:zinc ion binding"/>
    <property type="evidence" value="ECO:0007669"/>
    <property type="project" value="UniProtKB-KW"/>
</dbReference>
<dbReference type="InterPro" id="IPR003954">
    <property type="entry name" value="RRM_euk-type"/>
</dbReference>
<feature type="region of interest" description="Disordered" evidence="6">
    <location>
        <begin position="249"/>
        <end position="384"/>
    </location>
</feature>
<dbReference type="PROSITE" id="PS50089">
    <property type="entry name" value="ZF_RING_2"/>
    <property type="match status" value="1"/>
</dbReference>
<dbReference type="Pfam" id="PF14570">
    <property type="entry name" value="zf-RING_4"/>
    <property type="match status" value="1"/>
</dbReference>
<accession>A0A564Z2B3</accession>
<sequence length="599" mass="67539">MMSASECPLCMERFDSDDERFFPCQCRYQICRFCWSKIVNELSGECPQCRKKYDLSIAHFTEPCHIEERKQHQRQPKKKKEISNIKQLPKEILDHLQDYRVVQKNLIYVSGLPQEEDKSKEHVKLLEHFSKFGKVIKIEVNNKSTYQDANGNSTVCAYITFERIEDAMRAVVCEHIKYENRPVRMTFGTTKYCSQFLKGSKCTKPECMYLHALGDVEASFTKADMDQGKHRVYMEKLVTKFKEEHPEIVNDLTAYTSPPRPTKRRSPIQLESSSTIQREESPPSHPVPSTSRAPATDNNISNNGPIPIPIADTTTTTSVSRINKPSKPSIRSNEQQPNVRPSNSPTDKFSSKVTSSTQQPTAALGDLTPNPHPVPSLPSQPTIFHTPIADRSQCDSILTSSTAYDLGFDPFSVSSLALDTLMASEPQAAPPQVPPSTSRAHPSTHTQTPFNPYSTLPPPPGFENTPDLQPHGYPQHLIDNAVKNRNNTDIRPGVTGHLVMDLALQLIANSTEEQLREHIRQVLHAERMAEFYRITEQSRRQRMVEQQHLDELSVVLRYAMNMECSTEAEANSSQSSSVQQSGPSSTRTATLNQRGGYPQ</sequence>
<reference evidence="10 11" key="1">
    <citation type="submission" date="2019-07" db="EMBL/GenBank/DDBJ databases">
        <authorList>
            <person name="Jastrzebski P J."/>
            <person name="Paukszto L."/>
            <person name="Jastrzebski P J."/>
        </authorList>
    </citation>
    <scope>NUCLEOTIDE SEQUENCE [LARGE SCALE GENOMIC DNA]</scope>
    <source>
        <strain evidence="10 11">WMS-il1</strain>
    </source>
</reference>
<name>A0A564Z2B3_HYMDI</name>
<dbReference type="SUPFAM" id="SSF54928">
    <property type="entry name" value="RNA-binding domain, RBD"/>
    <property type="match status" value="1"/>
</dbReference>
<dbReference type="InterPro" id="IPR000571">
    <property type="entry name" value="Znf_CCCH"/>
</dbReference>
<gene>
    <name evidence="10" type="ORF">WMSIL1_LOCUS12006</name>
</gene>
<dbReference type="InterPro" id="IPR039780">
    <property type="entry name" value="Mot2"/>
</dbReference>
<proteinExistence type="predicted"/>
<feature type="compositionally biased region" description="Low complexity" evidence="6">
    <location>
        <begin position="572"/>
        <end position="585"/>
    </location>
</feature>
<feature type="compositionally biased region" description="Low complexity" evidence="6">
    <location>
        <begin position="298"/>
        <end position="317"/>
    </location>
</feature>
<protein>
    <recommendedName>
        <fullName evidence="12">RING-type domain-containing protein</fullName>
    </recommendedName>
</protein>
<dbReference type="GO" id="GO:0003723">
    <property type="term" value="F:RNA binding"/>
    <property type="evidence" value="ECO:0007669"/>
    <property type="project" value="UniProtKB-UniRule"/>
</dbReference>
<evidence type="ECO:0000259" key="9">
    <source>
        <dbReference type="PROSITE" id="PS50103"/>
    </source>
</evidence>
<evidence type="ECO:0000256" key="5">
    <source>
        <dbReference type="PROSITE-ProRule" id="PRU00723"/>
    </source>
</evidence>
<keyword evidence="3 4" id="KW-0694">RNA-binding</keyword>
<dbReference type="Gene3D" id="3.30.70.330">
    <property type="match status" value="1"/>
</dbReference>
<dbReference type="InterPro" id="IPR035979">
    <property type="entry name" value="RBD_domain_sf"/>
</dbReference>
<dbReference type="PANTHER" id="PTHR12603:SF0">
    <property type="entry name" value="CCR4-NOT TRANSCRIPTION COMPLEX SUBUNIT 4"/>
    <property type="match status" value="1"/>
</dbReference>
<dbReference type="SMART" id="SM00361">
    <property type="entry name" value="RRM_1"/>
    <property type="match status" value="1"/>
</dbReference>
<dbReference type="SUPFAM" id="SSF57850">
    <property type="entry name" value="RING/U-box"/>
    <property type="match status" value="1"/>
</dbReference>
<feature type="compositionally biased region" description="Polar residues" evidence="6">
    <location>
        <begin position="329"/>
        <end position="361"/>
    </location>
</feature>
<dbReference type="AlphaFoldDB" id="A0A564Z2B3"/>
<dbReference type="InterPro" id="IPR013083">
    <property type="entry name" value="Znf_RING/FYVE/PHD"/>
</dbReference>
<dbReference type="GO" id="GO:0004842">
    <property type="term" value="F:ubiquitin-protein transferase activity"/>
    <property type="evidence" value="ECO:0007669"/>
    <property type="project" value="InterPro"/>
</dbReference>
<feature type="zinc finger region" description="C3H1-type" evidence="5">
    <location>
        <begin position="187"/>
        <end position="214"/>
    </location>
</feature>
<dbReference type="PROSITE" id="PS50103">
    <property type="entry name" value="ZF_C3H1"/>
    <property type="match status" value="1"/>
</dbReference>
<dbReference type="PROSITE" id="PS50102">
    <property type="entry name" value="RRM"/>
    <property type="match status" value="1"/>
</dbReference>
<feature type="region of interest" description="Disordered" evidence="6">
    <location>
        <begin position="425"/>
        <end position="475"/>
    </location>
</feature>
<evidence type="ECO:0000313" key="11">
    <source>
        <dbReference type="Proteomes" id="UP000321570"/>
    </source>
</evidence>
<evidence type="ECO:0000313" key="10">
    <source>
        <dbReference type="EMBL" id="VUZ53677.1"/>
    </source>
</evidence>
<evidence type="ECO:0000256" key="1">
    <source>
        <dbReference type="ARBA" id="ARBA00022771"/>
    </source>
</evidence>
<evidence type="ECO:0008006" key="12">
    <source>
        <dbReference type="Google" id="ProtNLM"/>
    </source>
</evidence>
<evidence type="ECO:0000256" key="2">
    <source>
        <dbReference type="ARBA" id="ARBA00022833"/>
    </source>
</evidence>
<evidence type="ECO:0000256" key="3">
    <source>
        <dbReference type="ARBA" id="ARBA00022884"/>
    </source>
</evidence>
<dbReference type="EMBL" id="CABIJS010000566">
    <property type="protein sequence ID" value="VUZ53677.1"/>
    <property type="molecule type" value="Genomic_DNA"/>
</dbReference>
<dbReference type="GO" id="GO:0030014">
    <property type="term" value="C:CCR4-NOT complex"/>
    <property type="evidence" value="ECO:0007669"/>
    <property type="project" value="InterPro"/>
</dbReference>
<feature type="domain" description="RRM" evidence="8">
    <location>
        <begin position="105"/>
        <end position="190"/>
    </location>
</feature>
<evidence type="ECO:0000256" key="6">
    <source>
        <dbReference type="SAM" id="MobiDB-lite"/>
    </source>
</evidence>
<dbReference type="Pfam" id="PF00076">
    <property type="entry name" value="RRM_1"/>
    <property type="match status" value="1"/>
</dbReference>
<dbReference type="InterPro" id="IPR000504">
    <property type="entry name" value="RRM_dom"/>
</dbReference>
<dbReference type="GO" id="GO:0016567">
    <property type="term" value="P:protein ubiquitination"/>
    <property type="evidence" value="ECO:0007669"/>
    <property type="project" value="TreeGrafter"/>
</dbReference>
<organism evidence="10 11">
    <name type="scientific">Hymenolepis diminuta</name>
    <name type="common">Rat tapeworm</name>
    <dbReference type="NCBI Taxonomy" id="6216"/>
    <lineage>
        <taxon>Eukaryota</taxon>
        <taxon>Metazoa</taxon>
        <taxon>Spiralia</taxon>
        <taxon>Lophotrochozoa</taxon>
        <taxon>Platyhelminthes</taxon>
        <taxon>Cestoda</taxon>
        <taxon>Eucestoda</taxon>
        <taxon>Cyclophyllidea</taxon>
        <taxon>Hymenolepididae</taxon>
        <taxon>Hymenolepis</taxon>
    </lineage>
</organism>
<keyword evidence="2 5" id="KW-0862">Zinc</keyword>
<feature type="compositionally biased region" description="Polar residues" evidence="6">
    <location>
        <begin position="435"/>
        <end position="454"/>
    </location>
</feature>
<dbReference type="PANTHER" id="PTHR12603">
    <property type="entry name" value="CCR4-NOT TRANSCRIPTION COMPLEX RELATED"/>
    <property type="match status" value="1"/>
</dbReference>
<dbReference type="Gene3D" id="3.30.40.10">
    <property type="entry name" value="Zinc/RING finger domain, C3HC4 (zinc finger)"/>
    <property type="match status" value="1"/>
</dbReference>
<keyword evidence="5" id="KW-0479">Metal-binding</keyword>
<dbReference type="InterPro" id="IPR039515">
    <property type="entry name" value="NOT4_mRING-HC-C4C4"/>
</dbReference>
<feature type="domain" description="C3H1-type" evidence="9">
    <location>
        <begin position="187"/>
        <end position="214"/>
    </location>
</feature>
<dbReference type="Proteomes" id="UP000321570">
    <property type="component" value="Unassembled WGS sequence"/>
</dbReference>
<dbReference type="InterPro" id="IPR012677">
    <property type="entry name" value="Nucleotide-bd_a/b_plait_sf"/>
</dbReference>
<feature type="domain" description="RING-type" evidence="7">
    <location>
        <begin position="7"/>
        <end position="50"/>
    </location>
</feature>